<proteinExistence type="predicted"/>
<organism evidence="2 3">
    <name type="scientific">Spodoptera exigua</name>
    <name type="common">Beet armyworm</name>
    <name type="synonym">Noctua fulgens</name>
    <dbReference type="NCBI Taxonomy" id="7107"/>
    <lineage>
        <taxon>Eukaryota</taxon>
        <taxon>Metazoa</taxon>
        <taxon>Ecdysozoa</taxon>
        <taxon>Arthropoda</taxon>
        <taxon>Hexapoda</taxon>
        <taxon>Insecta</taxon>
        <taxon>Pterygota</taxon>
        <taxon>Neoptera</taxon>
        <taxon>Endopterygota</taxon>
        <taxon>Lepidoptera</taxon>
        <taxon>Glossata</taxon>
        <taxon>Ditrysia</taxon>
        <taxon>Noctuoidea</taxon>
        <taxon>Noctuidae</taxon>
        <taxon>Amphipyrinae</taxon>
        <taxon>Spodoptera</taxon>
    </lineage>
</organism>
<dbReference type="AlphaFoldDB" id="A0A835L937"/>
<evidence type="ECO:0000313" key="2">
    <source>
        <dbReference type="EMBL" id="KAF9421181.1"/>
    </source>
</evidence>
<dbReference type="Proteomes" id="UP000648187">
    <property type="component" value="Unassembled WGS sequence"/>
</dbReference>
<sequence length="422" mass="48074">RLVQTKGAAFREIHKYSHKAWMIPSGMNLGGYSMMKMTDSVLFFHRMKLRNNTHFRVNFIHNDISKMMITINLALVDLHLKGAYERALTEDDPSVLIYAPNFGEVEFLLKNVKYLMKGQYRLVNKHLTIELVKSDIEIEETLMMYTNQAIESAAIRLEKEKMGAFLSRLQNDLDEWMKDYFNDYLIYIELDGIEHMQELEKYDQEKTIVLQEYTDASIALINARTRKLNADVIKIPNFTLKSIHGLQISLHDGALHGLNSMFRRSVPTGYKMDKVRKIDSIVAFSNLKVVYKYEAIIPTGVPSLSGELTLTANEVAARLGLSVIEEPDTVDLDIQFLNQMKAESLTVEGPANTLIANFRHVLENEIITLMASSLVHGVESLKSLPHCVPLFIPGQIATNSQNADDNLSTDNNQLRFNNDENE</sequence>
<accession>A0A835L937</accession>
<keyword evidence="3" id="KW-1185">Reference proteome</keyword>
<feature type="non-terminal residue" evidence="2">
    <location>
        <position position="1"/>
    </location>
</feature>
<evidence type="ECO:0000256" key="1">
    <source>
        <dbReference type="SAM" id="MobiDB-lite"/>
    </source>
</evidence>
<comment type="caution">
    <text evidence="2">The sequence shown here is derived from an EMBL/GenBank/DDBJ whole genome shotgun (WGS) entry which is preliminary data.</text>
</comment>
<reference evidence="2" key="1">
    <citation type="submission" date="2020-08" db="EMBL/GenBank/DDBJ databases">
        <title>Spodoptera exigua strain:BAW_Kor-Di-RS1 Genome sequencing and assembly.</title>
        <authorList>
            <person name="Kim J."/>
            <person name="Nam H.Y."/>
            <person name="Kwon M."/>
            <person name="Choi J.H."/>
            <person name="Cho S.R."/>
            <person name="Kim G.-H."/>
        </authorList>
    </citation>
    <scope>NUCLEOTIDE SEQUENCE</scope>
    <source>
        <strain evidence="2">BAW_Kor-Di-RS1</strain>
        <tissue evidence="2">Whole-body</tissue>
    </source>
</reference>
<feature type="non-terminal residue" evidence="2">
    <location>
        <position position="422"/>
    </location>
</feature>
<gene>
    <name evidence="2" type="ORF">HW555_002893</name>
</gene>
<feature type="compositionally biased region" description="Polar residues" evidence="1">
    <location>
        <begin position="399"/>
        <end position="416"/>
    </location>
</feature>
<feature type="region of interest" description="Disordered" evidence="1">
    <location>
        <begin position="399"/>
        <end position="422"/>
    </location>
</feature>
<dbReference type="EMBL" id="JACKWZ010000026">
    <property type="protein sequence ID" value="KAF9421181.1"/>
    <property type="molecule type" value="Genomic_DNA"/>
</dbReference>
<evidence type="ECO:0000313" key="3">
    <source>
        <dbReference type="Proteomes" id="UP000648187"/>
    </source>
</evidence>
<protein>
    <submittedName>
        <fullName evidence="2">Uncharacterized protein</fullName>
    </submittedName>
</protein>
<name>A0A835L937_SPOEX</name>